<evidence type="ECO:0000313" key="1">
    <source>
        <dbReference type="EMBL" id="TWU41518.1"/>
    </source>
</evidence>
<comment type="caution">
    <text evidence="1">The sequence shown here is derived from an EMBL/GenBank/DDBJ whole genome shotgun (WGS) entry which is preliminary data.</text>
</comment>
<dbReference type="Proteomes" id="UP000315471">
    <property type="component" value="Unassembled WGS sequence"/>
</dbReference>
<evidence type="ECO:0000313" key="2">
    <source>
        <dbReference type="Proteomes" id="UP000315471"/>
    </source>
</evidence>
<organism evidence="1 2">
    <name type="scientific">Novipirellula aureliae</name>
    <dbReference type="NCBI Taxonomy" id="2527966"/>
    <lineage>
        <taxon>Bacteria</taxon>
        <taxon>Pseudomonadati</taxon>
        <taxon>Planctomycetota</taxon>
        <taxon>Planctomycetia</taxon>
        <taxon>Pirellulales</taxon>
        <taxon>Pirellulaceae</taxon>
        <taxon>Novipirellula</taxon>
    </lineage>
</organism>
<dbReference type="EMBL" id="SJPY01000004">
    <property type="protein sequence ID" value="TWU41518.1"/>
    <property type="molecule type" value="Genomic_DNA"/>
</dbReference>
<keyword evidence="2" id="KW-1185">Reference proteome</keyword>
<name>A0A5C6DY26_9BACT</name>
<protein>
    <submittedName>
        <fullName evidence="1">Uncharacterized protein</fullName>
    </submittedName>
</protein>
<dbReference type="RefSeq" id="WP_231617566.1">
    <property type="nucleotide sequence ID" value="NZ_SJPY01000004.1"/>
</dbReference>
<sequence>MIEIARHRALALLSQCTGDHIWSLDHCRSVRVPENWIVELADRYESGFRSDRQTIYIDDQVTNQYEGIRDVDLAIRIGVALGLDIDRITATALSRSAIVAAIKEAIMNGD</sequence>
<proteinExistence type="predicted"/>
<reference evidence="1 2" key="1">
    <citation type="submission" date="2019-02" db="EMBL/GenBank/DDBJ databases">
        <title>Deep-cultivation of Planctomycetes and their phenomic and genomic characterization uncovers novel biology.</title>
        <authorList>
            <person name="Wiegand S."/>
            <person name="Jogler M."/>
            <person name="Boedeker C."/>
            <person name="Pinto D."/>
            <person name="Vollmers J."/>
            <person name="Rivas-Marin E."/>
            <person name="Kohn T."/>
            <person name="Peeters S.H."/>
            <person name="Heuer A."/>
            <person name="Rast P."/>
            <person name="Oberbeckmann S."/>
            <person name="Bunk B."/>
            <person name="Jeske O."/>
            <person name="Meyerdierks A."/>
            <person name="Storesund J.E."/>
            <person name="Kallscheuer N."/>
            <person name="Luecker S."/>
            <person name="Lage O.M."/>
            <person name="Pohl T."/>
            <person name="Merkel B.J."/>
            <person name="Hornburger P."/>
            <person name="Mueller R.-W."/>
            <person name="Bruemmer F."/>
            <person name="Labrenz M."/>
            <person name="Spormann A.M."/>
            <person name="Op Den Camp H."/>
            <person name="Overmann J."/>
            <person name="Amann R."/>
            <person name="Jetten M.S.M."/>
            <person name="Mascher T."/>
            <person name="Medema M.H."/>
            <person name="Devos D.P."/>
            <person name="Kaster A.-K."/>
            <person name="Ovreas L."/>
            <person name="Rohde M."/>
            <person name="Galperin M.Y."/>
            <person name="Jogler C."/>
        </authorList>
    </citation>
    <scope>NUCLEOTIDE SEQUENCE [LARGE SCALE GENOMIC DNA]</scope>
    <source>
        <strain evidence="1 2">Q31b</strain>
    </source>
</reference>
<accession>A0A5C6DY26</accession>
<gene>
    <name evidence="1" type="ORF">Q31b_29670</name>
</gene>
<dbReference type="AlphaFoldDB" id="A0A5C6DY26"/>